<evidence type="ECO:0000256" key="10">
    <source>
        <dbReference type="SAM" id="Phobius"/>
    </source>
</evidence>
<accession>A0ABX0XT98</accession>
<dbReference type="GO" id="GO:0016301">
    <property type="term" value="F:kinase activity"/>
    <property type="evidence" value="ECO:0007669"/>
    <property type="project" value="UniProtKB-KW"/>
</dbReference>
<evidence type="ECO:0000313" key="15">
    <source>
        <dbReference type="Proteomes" id="UP000722989"/>
    </source>
</evidence>
<name>A0ABX0XT98_9ACTN</name>
<evidence type="ECO:0000256" key="4">
    <source>
        <dbReference type="ARBA" id="ARBA00022679"/>
    </source>
</evidence>
<dbReference type="EC" id="2.7.13.3" evidence="2"/>
<dbReference type="SUPFAM" id="SSF55874">
    <property type="entry name" value="ATPase domain of HSP90 chaperone/DNA topoisomerase II/histidine kinase"/>
    <property type="match status" value="1"/>
</dbReference>
<feature type="domain" description="Signal transduction histidine kinase subgroup 3 dimerisation and phosphoacceptor" evidence="12">
    <location>
        <begin position="178"/>
        <end position="243"/>
    </location>
</feature>
<keyword evidence="3" id="KW-0597">Phosphoprotein</keyword>
<dbReference type="Pfam" id="PF07730">
    <property type="entry name" value="HisKA_3"/>
    <property type="match status" value="1"/>
</dbReference>
<dbReference type="InterPro" id="IPR050482">
    <property type="entry name" value="Sensor_HK_TwoCompSys"/>
</dbReference>
<dbReference type="RefSeq" id="WP_167923338.1">
    <property type="nucleotide sequence ID" value="NZ_JAATVY010000001.1"/>
</dbReference>
<comment type="caution">
    <text evidence="14">The sequence shown here is derived from an EMBL/GenBank/DDBJ whole genome shotgun (WGS) entry which is preliminary data.</text>
</comment>
<keyword evidence="9" id="KW-0175">Coiled coil</keyword>
<sequence>MARTAFGRPLRSVVFDVAIAFGVLVFAFLTVMAQHGSWGLALIGLAMAVAVLFRRTRPTAAGVAVAVLALLQTLFGAKAQAFDVAVLVAMYSVVKYADRLRHGLVAAAVMLAGIVLDARFASGSRWATVVFETLVSGAFWLVALNLRTRRLYVVSLEERAATLERERDALARAAVAEERTRIARELHDVVAHSLAVMIAQADGAAYTIDRDPTAARGAIEVVAGTGREALQEMRRLVGILREAAPPTAPDGVNGATIIDVGPGVADGIGTDAQLRRPALGELNALLDRSRVAGLVVRDAVHGRPTELPAGLDLTVYRIVQESLTNALKYAGPGARVDLVLDYSRDGEIGVRIVDDGGDGAAGTPPPSGGHGLVGMRERVAVYGGCFHAGPRLAGGWEVAVRLPLPSRRPAPQEVTA</sequence>
<evidence type="ECO:0000259" key="12">
    <source>
        <dbReference type="Pfam" id="PF07730"/>
    </source>
</evidence>
<feature type="transmembrane region" description="Helical" evidence="10">
    <location>
        <begin position="126"/>
        <end position="146"/>
    </location>
</feature>
<keyword evidence="10" id="KW-0472">Membrane</keyword>
<evidence type="ECO:0000259" key="11">
    <source>
        <dbReference type="Pfam" id="PF02518"/>
    </source>
</evidence>
<keyword evidence="7" id="KW-0067">ATP-binding</keyword>
<evidence type="ECO:0000256" key="5">
    <source>
        <dbReference type="ARBA" id="ARBA00022741"/>
    </source>
</evidence>
<gene>
    <name evidence="14" type="ORF">HC031_01805</name>
</gene>
<dbReference type="EMBL" id="JAATVY010000001">
    <property type="protein sequence ID" value="NJC68464.1"/>
    <property type="molecule type" value="Genomic_DNA"/>
</dbReference>
<dbReference type="PANTHER" id="PTHR24421:SF10">
    <property type="entry name" value="NITRATE_NITRITE SENSOR PROTEIN NARQ"/>
    <property type="match status" value="1"/>
</dbReference>
<dbReference type="InterPro" id="IPR003594">
    <property type="entry name" value="HATPase_dom"/>
</dbReference>
<dbReference type="CDD" id="cd16917">
    <property type="entry name" value="HATPase_UhpB-NarQ-NarX-like"/>
    <property type="match status" value="1"/>
</dbReference>
<evidence type="ECO:0000256" key="7">
    <source>
        <dbReference type="ARBA" id="ARBA00022840"/>
    </source>
</evidence>
<comment type="catalytic activity">
    <reaction evidence="1">
        <text>ATP + protein L-histidine = ADP + protein N-phospho-L-histidine.</text>
        <dbReference type="EC" id="2.7.13.3"/>
    </reaction>
</comment>
<feature type="transmembrane region" description="Helical" evidence="10">
    <location>
        <begin position="60"/>
        <end position="75"/>
    </location>
</feature>
<dbReference type="Proteomes" id="UP000722989">
    <property type="component" value="Unassembled WGS sequence"/>
</dbReference>
<keyword evidence="8" id="KW-0902">Two-component regulatory system</keyword>
<keyword evidence="10" id="KW-0812">Transmembrane</keyword>
<evidence type="ECO:0000256" key="9">
    <source>
        <dbReference type="SAM" id="Coils"/>
    </source>
</evidence>
<dbReference type="Pfam" id="PF23539">
    <property type="entry name" value="DUF7134"/>
    <property type="match status" value="1"/>
</dbReference>
<feature type="domain" description="Histidine kinase/HSP90-like ATPase" evidence="11">
    <location>
        <begin position="314"/>
        <end position="405"/>
    </location>
</feature>
<evidence type="ECO:0000313" key="14">
    <source>
        <dbReference type="EMBL" id="NJC68464.1"/>
    </source>
</evidence>
<keyword evidence="5" id="KW-0547">Nucleotide-binding</keyword>
<reference evidence="14 15" key="1">
    <citation type="submission" date="2020-03" db="EMBL/GenBank/DDBJ databases">
        <title>WGS of the type strain of Planosporangium spp.</title>
        <authorList>
            <person name="Thawai C."/>
        </authorList>
    </citation>
    <scope>NUCLEOTIDE SEQUENCE [LARGE SCALE GENOMIC DNA]</scope>
    <source>
        <strain evidence="14 15">TBRC 5610</strain>
    </source>
</reference>
<feature type="coiled-coil region" evidence="9">
    <location>
        <begin position="153"/>
        <end position="180"/>
    </location>
</feature>
<organism evidence="14 15">
    <name type="scientific">Planosporangium thailandense</name>
    <dbReference type="NCBI Taxonomy" id="765197"/>
    <lineage>
        <taxon>Bacteria</taxon>
        <taxon>Bacillati</taxon>
        <taxon>Actinomycetota</taxon>
        <taxon>Actinomycetes</taxon>
        <taxon>Micromonosporales</taxon>
        <taxon>Micromonosporaceae</taxon>
        <taxon>Planosporangium</taxon>
    </lineage>
</organism>
<dbReference type="InterPro" id="IPR055558">
    <property type="entry name" value="DUF7134"/>
</dbReference>
<keyword evidence="4" id="KW-0808">Transferase</keyword>
<proteinExistence type="predicted"/>
<protein>
    <recommendedName>
        <fullName evidence="2">histidine kinase</fullName>
        <ecNumber evidence="2">2.7.13.3</ecNumber>
    </recommendedName>
</protein>
<dbReference type="InterPro" id="IPR036890">
    <property type="entry name" value="HATPase_C_sf"/>
</dbReference>
<dbReference type="Gene3D" id="1.20.5.1930">
    <property type="match status" value="1"/>
</dbReference>
<feature type="transmembrane region" description="Helical" evidence="10">
    <location>
        <begin position="104"/>
        <end position="120"/>
    </location>
</feature>
<feature type="transmembrane region" description="Helical" evidence="10">
    <location>
        <begin position="37"/>
        <end position="53"/>
    </location>
</feature>
<dbReference type="PANTHER" id="PTHR24421">
    <property type="entry name" value="NITRATE/NITRITE SENSOR PROTEIN NARX-RELATED"/>
    <property type="match status" value="1"/>
</dbReference>
<feature type="domain" description="DUF7134" evidence="13">
    <location>
        <begin position="12"/>
        <end position="150"/>
    </location>
</feature>
<keyword evidence="10" id="KW-1133">Transmembrane helix</keyword>
<evidence type="ECO:0000259" key="13">
    <source>
        <dbReference type="Pfam" id="PF23539"/>
    </source>
</evidence>
<dbReference type="Gene3D" id="3.30.565.10">
    <property type="entry name" value="Histidine kinase-like ATPase, C-terminal domain"/>
    <property type="match status" value="1"/>
</dbReference>
<evidence type="ECO:0000256" key="8">
    <source>
        <dbReference type="ARBA" id="ARBA00023012"/>
    </source>
</evidence>
<dbReference type="InterPro" id="IPR011712">
    <property type="entry name" value="Sig_transdc_His_kin_sub3_dim/P"/>
</dbReference>
<evidence type="ECO:0000256" key="2">
    <source>
        <dbReference type="ARBA" id="ARBA00012438"/>
    </source>
</evidence>
<evidence type="ECO:0000256" key="3">
    <source>
        <dbReference type="ARBA" id="ARBA00022553"/>
    </source>
</evidence>
<evidence type="ECO:0000256" key="6">
    <source>
        <dbReference type="ARBA" id="ARBA00022777"/>
    </source>
</evidence>
<dbReference type="Pfam" id="PF02518">
    <property type="entry name" value="HATPase_c"/>
    <property type="match status" value="1"/>
</dbReference>
<keyword evidence="6 14" id="KW-0418">Kinase</keyword>
<feature type="transmembrane region" description="Helical" evidence="10">
    <location>
        <begin position="12"/>
        <end position="31"/>
    </location>
</feature>
<keyword evidence="15" id="KW-1185">Reference proteome</keyword>
<evidence type="ECO:0000256" key="1">
    <source>
        <dbReference type="ARBA" id="ARBA00000085"/>
    </source>
</evidence>